<dbReference type="CDD" id="cd00051">
    <property type="entry name" value="EFh"/>
    <property type="match status" value="1"/>
</dbReference>
<dbReference type="PROSITE" id="PS50222">
    <property type="entry name" value="EF_HAND_2"/>
    <property type="match status" value="2"/>
</dbReference>
<dbReference type="OrthoDB" id="418096at2759"/>
<dbReference type="SMART" id="SM00054">
    <property type="entry name" value="EFh"/>
    <property type="match status" value="5"/>
</dbReference>
<dbReference type="EMBL" id="MPUH01000712">
    <property type="protein sequence ID" value="OMJ75063.1"/>
    <property type="molecule type" value="Genomic_DNA"/>
</dbReference>
<gene>
    <name evidence="9" type="ORF">SteCoe_25872</name>
</gene>
<keyword evidence="10" id="KW-1185">Reference proteome</keyword>
<dbReference type="GO" id="GO:0005509">
    <property type="term" value="F:calcium ion binding"/>
    <property type="evidence" value="ECO:0007669"/>
    <property type="project" value="InterPro"/>
</dbReference>
<protein>
    <recommendedName>
        <fullName evidence="8">EF-hand domain-containing protein</fullName>
    </recommendedName>
</protein>
<comment type="similarity">
    <text evidence="1">Belongs to the recoverin family.</text>
</comment>
<evidence type="ECO:0000256" key="4">
    <source>
        <dbReference type="ARBA" id="ARBA00022737"/>
    </source>
</evidence>
<evidence type="ECO:0000256" key="2">
    <source>
        <dbReference type="ARBA" id="ARBA00022707"/>
    </source>
</evidence>
<evidence type="ECO:0000259" key="8">
    <source>
        <dbReference type="PROSITE" id="PS50222"/>
    </source>
</evidence>
<accession>A0A1R2BE80</accession>
<proteinExistence type="inferred from homology"/>
<evidence type="ECO:0000256" key="5">
    <source>
        <dbReference type="ARBA" id="ARBA00022837"/>
    </source>
</evidence>
<dbReference type="AlphaFoldDB" id="A0A1R2BE80"/>
<keyword evidence="3" id="KW-0479">Metal-binding</keyword>
<dbReference type="Gene3D" id="1.10.238.10">
    <property type="entry name" value="EF-hand"/>
    <property type="match status" value="2"/>
</dbReference>
<comment type="caution">
    <text evidence="9">The sequence shown here is derived from an EMBL/GenBank/DDBJ whole genome shotgun (WGS) entry which is preliminary data.</text>
</comment>
<dbReference type="PROSITE" id="PS00018">
    <property type="entry name" value="EF_HAND_1"/>
    <property type="match status" value="4"/>
</dbReference>
<keyword evidence="6" id="KW-0449">Lipoprotein</keyword>
<reference evidence="9 10" key="1">
    <citation type="submission" date="2016-11" db="EMBL/GenBank/DDBJ databases">
        <title>The macronuclear genome of Stentor coeruleus: a giant cell with tiny introns.</title>
        <authorList>
            <person name="Slabodnick M."/>
            <person name="Ruby J.G."/>
            <person name="Reiff S.B."/>
            <person name="Swart E.C."/>
            <person name="Gosai S."/>
            <person name="Prabakaran S."/>
            <person name="Witkowska E."/>
            <person name="Larue G.E."/>
            <person name="Fisher S."/>
            <person name="Freeman R.M."/>
            <person name="Gunawardena J."/>
            <person name="Chu W."/>
            <person name="Stover N.A."/>
            <person name="Gregory B.D."/>
            <person name="Nowacki M."/>
            <person name="Derisi J."/>
            <person name="Roy S.W."/>
            <person name="Marshall W.F."/>
            <person name="Sood P."/>
        </authorList>
    </citation>
    <scope>NUCLEOTIDE SEQUENCE [LARGE SCALE GENOMIC DNA]</scope>
    <source>
        <strain evidence="9">WM001</strain>
    </source>
</reference>
<dbReference type="Pfam" id="PF13499">
    <property type="entry name" value="EF-hand_7"/>
    <property type="match status" value="1"/>
</dbReference>
<dbReference type="PANTHER" id="PTHR23055">
    <property type="entry name" value="CALCIUM BINDING PROTEINS"/>
    <property type="match status" value="1"/>
</dbReference>
<name>A0A1R2BE80_9CILI</name>
<dbReference type="PANTHER" id="PTHR23055:SF178">
    <property type="entry name" value="NEUROCALCIN HOMOLOG"/>
    <property type="match status" value="1"/>
</dbReference>
<evidence type="ECO:0000256" key="3">
    <source>
        <dbReference type="ARBA" id="ARBA00022723"/>
    </source>
</evidence>
<evidence type="ECO:0000256" key="7">
    <source>
        <dbReference type="SAM" id="MobiDB-lite"/>
    </source>
</evidence>
<evidence type="ECO:0000313" key="9">
    <source>
        <dbReference type="EMBL" id="OMJ75063.1"/>
    </source>
</evidence>
<dbReference type="InterPro" id="IPR028846">
    <property type="entry name" value="Recoverin"/>
</dbReference>
<evidence type="ECO:0000256" key="1">
    <source>
        <dbReference type="ARBA" id="ARBA00006049"/>
    </source>
</evidence>
<evidence type="ECO:0000313" key="10">
    <source>
        <dbReference type="Proteomes" id="UP000187209"/>
    </source>
</evidence>
<feature type="region of interest" description="Disordered" evidence="7">
    <location>
        <begin position="78"/>
        <end position="124"/>
    </location>
</feature>
<evidence type="ECO:0000256" key="6">
    <source>
        <dbReference type="ARBA" id="ARBA00023288"/>
    </source>
</evidence>
<keyword evidence="5" id="KW-0106">Calcium</keyword>
<feature type="compositionally biased region" description="Polar residues" evidence="7">
    <location>
        <begin position="107"/>
        <end position="117"/>
    </location>
</feature>
<feature type="domain" description="EF-hand" evidence="8">
    <location>
        <begin position="277"/>
        <end position="312"/>
    </location>
</feature>
<sequence length="530" mass="59270">MATFSKRLFESLSNLSEMSQYLVVINNVQGITEQEADALKELAFIQDIRFMAAHQSFIIDRNTNALVSNWRKLLAEVKNEPKRNKTRVSDGPPSPRSPSNPNRQSHRLSTLGIQSPTLDKEKGGEVHVTGNELILLRDKIGLGNLDPRTLIAKARGSLKNIKTLNFEDFAKFMTGVEGSGPDFNQLKKKQALKILFDNFDQEKKGDLDKNHVLNSLIVVCGGNPDAKSEATFMLYDVNGDGLISFDELLEHHTTVFRILHKVRPEAIDKTGETPESLARATVESIFNEADADGDGVLSLPEFQAWVKGEPISQAVKEEKKAHVEGTKGKRDKFYQQIKEAKKSLTSEDTVEELQKLKIGTGLGDVHVADALRYFKSHCATGYLTRKQFSEILLNLIHKYTDYRPESDVFNSAVNHLYVNFDRDGNGVVDSSELFCGLSMLCAGNAGDKLKGACDSYDESSDGKMQMAEVCKYFTSIFSVLLGNEAKNLVSPVHLATVTAKELFRQYEIEESGEISYEELKDWFDRNRVLL</sequence>
<dbReference type="Proteomes" id="UP000187209">
    <property type="component" value="Unassembled WGS sequence"/>
</dbReference>
<dbReference type="InterPro" id="IPR002048">
    <property type="entry name" value="EF_hand_dom"/>
</dbReference>
<feature type="domain" description="EF-hand" evidence="8">
    <location>
        <begin position="223"/>
        <end position="258"/>
    </location>
</feature>
<organism evidence="9 10">
    <name type="scientific">Stentor coeruleus</name>
    <dbReference type="NCBI Taxonomy" id="5963"/>
    <lineage>
        <taxon>Eukaryota</taxon>
        <taxon>Sar</taxon>
        <taxon>Alveolata</taxon>
        <taxon>Ciliophora</taxon>
        <taxon>Postciliodesmatophora</taxon>
        <taxon>Heterotrichea</taxon>
        <taxon>Heterotrichida</taxon>
        <taxon>Stentoridae</taxon>
        <taxon>Stentor</taxon>
    </lineage>
</organism>
<dbReference type="SUPFAM" id="SSF47473">
    <property type="entry name" value="EF-hand"/>
    <property type="match status" value="2"/>
</dbReference>
<keyword evidence="4" id="KW-0677">Repeat</keyword>
<dbReference type="InterPro" id="IPR011992">
    <property type="entry name" value="EF-hand-dom_pair"/>
</dbReference>
<dbReference type="InterPro" id="IPR018247">
    <property type="entry name" value="EF_Hand_1_Ca_BS"/>
</dbReference>
<keyword evidence="2" id="KW-0519">Myristate</keyword>